<dbReference type="Pfam" id="PF09339">
    <property type="entry name" value="HTH_IclR"/>
    <property type="match status" value="1"/>
</dbReference>
<dbReference type="InterPro" id="IPR050707">
    <property type="entry name" value="HTH_MetabolicPath_Reg"/>
</dbReference>
<name>A0A2T0X6N6_9RHOB</name>
<evidence type="ECO:0000256" key="1">
    <source>
        <dbReference type="ARBA" id="ARBA00023015"/>
    </source>
</evidence>
<proteinExistence type="predicted"/>
<reference evidence="6 7" key="1">
    <citation type="submission" date="2018-03" db="EMBL/GenBank/DDBJ databases">
        <title>Genomic Encyclopedia of Archaeal and Bacterial Type Strains, Phase II (KMG-II): from individual species to whole genera.</title>
        <authorList>
            <person name="Goeker M."/>
        </authorList>
    </citation>
    <scope>NUCLEOTIDE SEQUENCE [LARGE SCALE GENOMIC DNA]</scope>
    <source>
        <strain evidence="6 7">DSM 29318</strain>
    </source>
</reference>
<dbReference type="SUPFAM" id="SSF46785">
    <property type="entry name" value="Winged helix' DNA-binding domain"/>
    <property type="match status" value="1"/>
</dbReference>
<dbReference type="PANTHER" id="PTHR30136:SF24">
    <property type="entry name" value="HTH-TYPE TRANSCRIPTIONAL REPRESSOR ALLR"/>
    <property type="match status" value="1"/>
</dbReference>
<dbReference type="GO" id="GO:0045892">
    <property type="term" value="P:negative regulation of DNA-templated transcription"/>
    <property type="evidence" value="ECO:0007669"/>
    <property type="project" value="TreeGrafter"/>
</dbReference>
<dbReference type="InterPro" id="IPR036388">
    <property type="entry name" value="WH-like_DNA-bd_sf"/>
</dbReference>
<dbReference type="OrthoDB" id="6057486at2"/>
<protein>
    <submittedName>
        <fullName evidence="6">IclR family transcriptional regulator</fullName>
    </submittedName>
</protein>
<organism evidence="6 7">
    <name type="scientific">Hasllibacter halocynthiae</name>
    <dbReference type="NCBI Taxonomy" id="595589"/>
    <lineage>
        <taxon>Bacteria</taxon>
        <taxon>Pseudomonadati</taxon>
        <taxon>Pseudomonadota</taxon>
        <taxon>Alphaproteobacteria</taxon>
        <taxon>Rhodobacterales</taxon>
        <taxon>Roseobacteraceae</taxon>
        <taxon>Hasllibacter</taxon>
    </lineage>
</organism>
<dbReference type="Gene3D" id="1.10.10.10">
    <property type="entry name" value="Winged helix-like DNA-binding domain superfamily/Winged helix DNA-binding domain"/>
    <property type="match status" value="1"/>
</dbReference>
<dbReference type="InterPro" id="IPR029016">
    <property type="entry name" value="GAF-like_dom_sf"/>
</dbReference>
<dbReference type="RefSeq" id="WP_106159082.1">
    <property type="nucleotide sequence ID" value="NZ_PVTT01000001.1"/>
</dbReference>
<feature type="domain" description="IclR-ED" evidence="5">
    <location>
        <begin position="76"/>
        <end position="260"/>
    </location>
</feature>
<dbReference type="EMBL" id="PVTT01000001">
    <property type="protein sequence ID" value="PRY94596.1"/>
    <property type="molecule type" value="Genomic_DNA"/>
</dbReference>
<evidence type="ECO:0000256" key="2">
    <source>
        <dbReference type="ARBA" id="ARBA00023125"/>
    </source>
</evidence>
<evidence type="ECO:0000256" key="3">
    <source>
        <dbReference type="ARBA" id="ARBA00023163"/>
    </source>
</evidence>
<feature type="domain" description="HTH iclR-type" evidence="4">
    <location>
        <begin position="13"/>
        <end position="75"/>
    </location>
</feature>
<comment type="caution">
    <text evidence="6">The sequence shown here is derived from an EMBL/GenBank/DDBJ whole genome shotgun (WGS) entry which is preliminary data.</text>
</comment>
<dbReference type="PROSITE" id="PS51078">
    <property type="entry name" value="ICLR_ED"/>
    <property type="match status" value="1"/>
</dbReference>
<dbReference type="GO" id="GO:0003677">
    <property type="term" value="F:DNA binding"/>
    <property type="evidence" value="ECO:0007669"/>
    <property type="project" value="UniProtKB-KW"/>
</dbReference>
<evidence type="ECO:0000313" key="7">
    <source>
        <dbReference type="Proteomes" id="UP000238801"/>
    </source>
</evidence>
<dbReference type="PANTHER" id="PTHR30136">
    <property type="entry name" value="HELIX-TURN-HELIX TRANSCRIPTIONAL REGULATOR, ICLR FAMILY"/>
    <property type="match status" value="1"/>
</dbReference>
<accession>A0A2T0X6N6</accession>
<dbReference type="AlphaFoldDB" id="A0A2T0X6N6"/>
<keyword evidence="2" id="KW-0238">DNA-binding</keyword>
<dbReference type="InterPro" id="IPR036390">
    <property type="entry name" value="WH_DNA-bd_sf"/>
</dbReference>
<dbReference type="SUPFAM" id="SSF55781">
    <property type="entry name" value="GAF domain-like"/>
    <property type="match status" value="1"/>
</dbReference>
<dbReference type="PROSITE" id="PS51077">
    <property type="entry name" value="HTH_ICLR"/>
    <property type="match status" value="1"/>
</dbReference>
<keyword evidence="3" id="KW-0804">Transcription</keyword>
<dbReference type="GO" id="GO:0003700">
    <property type="term" value="F:DNA-binding transcription factor activity"/>
    <property type="evidence" value="ECO:0007669"/>
    <property type="project" value="TreeGrafter"/>
</dbReference>
<evidence type="ECO:0000259" key="5">
    <source>
        <dbReference type="PROSITE" id="PS51078"/>
    </source>
</evidence>
<evidence type="ECO:0000259" key="4">
    <source>
        <dbReference type="PROSITE" id="PS51077"/>
    </source>
</evidence>
<dbReference type="InterPro" id="IPR005471">
    <property type="entry name" value="Tscrpt_reg_IclR_N"/>
</dbReference>
<dbReference type="SMART" id="SM00346">
    <property type="entry name" value="HTH_ICLR"/>
    <property type="match status" value="1"/>
</dbReference>
<keyword evidence="7" id="KW-1185">Reference proteome</keyword>
<dbReference type="InterPro" id="IPR014757">
    <property type="entry name" value="Tscrpt_reg_IclR_C"/>
</dbReference>
<gene>
    <name evidence="6" type="ORF">BCF33_0188</name>
</gene>
<keyword evidence="1" id="KW-0805">Transcription regulation</keyword>
<evidence type="ECO:0000313" key="6">
    <source>
        <dbReference type="EMBL" id="PRY94596.1"/>
    </source>
</evidence>
<dbReference type="Gene3D" id="3.30.450.40">
    <property type="match status" value="1"/>
</dbReference>
<dbReference type="Pfam" id="PF01614">
    <property type="entry name" value="IclR_C"/>
    <property type="match status" value="1"/>
</dbReference>
<sequence>MADALRRAAPDGGGTVGKALDVLEEVAAFGRPVRFAELQARSALPKATLYRLVQTLAGQGMLILDPETGRYAMGRRLVRLAHVAWSQASLAPVARPHVERLAHETGRTVHLAELEGGHVLYLDKHAPEAAPDTYSAAGRIGPAYCTGVGKAMLAHLPEDALAEALAEQSFKRHTPATLTDEAALRADLAAIRRRGHAFDAEEHEPGVVCVAMPVLSGGGHVLGALSVTGHGTRAGLGGMARAALGPLRRAVDAVARAADDWRFPEGTRQGGGGTR</sequence>
<dbReference type="Proteomes" id="UP000238801">
    <property type="component" value="Unassembled WGS sequence"/>
</dbReference>